<dbReference type="NCBIfam" id="TIGR02532">
    <property type="entry name" value="IV_pilin_GFxxxE"/>
    <property type="match status" value="1"/>
</dbReference>
<evidence type="ECO:0000313" key="3">
    <source>
        <dbReference type="EMBL" id="MBB5036005.1"/>
    </source>
</evidence>
<dbReference type="SUPFAM" id="SSF54523">
    <property type="entry name" value="Pili subunits"/>
    <property type="match status" value="1"/>
</dbReference>
<comment type="caution">
    <text evidence="3">The sequence shown here is derived from an EMBL/GenBank/DDBJ whole genome shotgun (WGS) entry which is preliminary data.</text>
</comment>
<keyword evidence="2" id="KW-0472">Membrane</keyword>
<proteinExistence type="predicted"/>
<organism evidence="3 4">
    <name type="scientific">Prosthecobacter dejongeii</name>
    <dbReference type="NCBI Taxonomy" id="48465"/>
    <lineage>
        <taxon>Bacteria</taxon>
        <taxon>Pseudomonadati</taxon>
        <taxon>Verrucomicrobiota</taxon>
        <taxon>Verrucomicrobiia</taxon>
        <taxon>Verrucomicrobiales</taxon>
        <taxon>Verrucomicrobiaceae</taxon>
        <taxon>Prosthecobacter</taxon>
    </lineage>
</organism>
<keyword evidence="2" id="KW-1133">Transmembrane helix</keyword>
<evidence type="ECO:0000313" key="4">
    <source>
        <dbReference type="Proteomes" id="UP000534294"/>
    </source>
</evidence>
<dbReference type="RefSeq" id="WP_184204452.1">
    <property type="nucleotide sequence ID" value="NZ_JACHIF010000001.1"/>
</dbReference>
<accession>A0A7W8DNE3</accession>
<evidence type="ECO:0000256" key="2">
    <source>
        <dbReference type="SAM" id="Phobius"/>
    </source>
</evidence>
<sequence length="140" mass="15095">MKTCPHLPTGLFRAHRPGFTLIEISLVIGLLLGLATFAGMNISQVRDWQRGKDASVSLQAVFAAQRAYMADHPADDMENVSASQLQVYMPEGWTGIPTVLSLDNDSLTVDHSVMPPQLLLGTAPYDPSGNGTDGLWDTGQ</sequence>
<protein>
    <submittedName>
        <fullName evidence="3">Prepilin-type N-terminal cleavage/methylation domain-containing protein</fullName>
    </submittedName>
</protein>
<keyword evidence="4" id="KW-1185">Reference proteome</keyword>
<evidence type="ECO:0000256" key="1">
    <source>
        <dbReference type="SAM" id="MobiDB-lite"/>
    </source>
</evidence>
<dbReference type="InterPro" id="IPR012902">
    <property type="entry name" value="N_methyl_site"/>
</dbReference>
<reference evidence="3 4" key="1">
    <citation type="submission" date="2020-08" db="EMBL/GenBank/DDBJ databases">
        <title>Genomic Encyclopedia of Type Strains, Phase IV (KMG-IV): sequencing the most valuable type-strain genomes for metagenomic binning, comparative biology and taxonomic classification.</title>
        <authorList>
            <person name="Goeker M."/>
        </authorList>
    </citation>
    <scope>NUCLEOTIDE SEQUENCE [LARGE SCALE GENOMIC DNA]</scope>
    <source>
        <strain evidence="3 4">DSM 12251</strain>
    </source>
</reference>
<feature type="transmembrane region" description="Helical" evidence="2">
    <location>
        <begin position="20"/>
        <end position="42"/>
    </location>
</feature>
<gene>
    <name evidence="3" type="ORF">HNQ64_000239</name>
</gene>
<feature type="region of interest" description="Disordered" evidence="1">
    <location>
        <begin position="120"/>
        <end position="140"/>
    </location>
</feature>
<dbReference type="AlphaFoldDB" id="A0A7W8DNE3"/>
<keyword evidence="2" id="KW-0812">Transmembrane</keyword>
<dbReference type="EMBL" id="JACHIF010000001">
    <property type="protein sequence ID" value="MBB5036005.1"/>
    <property type="molecule type" value="Genomic_DNA"/>
</dbReference>
<name>A0A7W8DNE3_9BACT</name>
<dbReference type="InterPro" id="IPR045584">
    <property type="entry name" value="Pilin-like"/>
</dbReference>
<dbReference type="Proteomes" id="UP000534294">
    <property type="component" value="Unassembled WGS sequence"/>
</dbReference>